<accession>A0ACB8RC87</accession>
<keyword evidence="1" id="KW-0378">Hydrolase</keyword>
<comment type="caution">
    <text evidence="1">The sequence shown here is derived from an EMBL/GenBank/DDBJ whole genome shotgun (WGS) entry which is preliminary data.</text>
</comment>
<keyword evidence="1" id="KW-0121">Carboxypeptidase</keyword>
<reference evidence="1" key="2">
    <citation type="journal article" date="2022" name="New Phytol.">
        <title>Evolutionary transition to the ectomycorrhizal habit in the genomes of a hyperdiverse lineage of mushroom-forming fungi.</title>
        <authorList>
            <person name="Looney B."/>
            <person name="Miyauchi S."/>
            <person name="Morin E."/>
            <person name="Drula E."/>
            <person name="Courty P.E."/>
            <person name="Kohler A."/>
            <person name="Kuo A."/>
            <person name="LaButti K."/>
            <person name="Pangilinan J."/>
            <person name="Lipzen A."/>
            <person name="Riley R."/>
            <person name="Andreopoulos W."/>
            <person name="He G."/>
            <person name="Johnson J."/>
            <person name="Nolan M."/>
            <person name="Tritt A."/>
            <person name="Barry K.W."/>
            <person name="Grigoriev I.V."/>
            <person name="Nagy L.G."/>
            <person name="Hibbett D."/>
            <person name="Henrissat B."/>
            <person name="Matheny P.B."/>
            <person name="Labbe J."/>
            <person name="Martin F.M."/>
        </authorList>
    </citation>
    <scope>NUCLEOTIDE SEQUENCE</scope>
    <source>
        <strain evidence="1">FP105234-sp</strain>
    </source>
</reference>
<dbReference type="EMBL" id="MU276132">
    <property type="protein sequence ID" value="KAI0041286.1"/>
    <property type="molecule type" value="Genomic_DNA"/>
</dbReference>
<name>A0ACB8RC87_9AGAM</name>
<sequence length="545" mass="58438">MADALAVPPDLLLPQSSSALCPQVQPIVPSRHGELLDAIDARLEAEEFRLWAYESLGGAVRIPTETYDDLGPPGEDPRWDTRLVLHDYLEKRFPLIHKTLHKTTVNTYALIYERQGSDASLKPVMLAGHQDVVPVDPDTLDEWIQPPYSGYFDGEWIWGRGSCDDKSGVIAILVAVEALLENGFEPARSVILAFGIDEERGGLYGATAIRDYLLPKYGVNGISILVDEGGGYDDHSGVLFAQPNVAEKGKFDVRIEVTTPGGHSSVPPPHTGVGFLSSLISSLEAEPLPTNLTRTSPYLASLECAAAHDPALDPDLRALIAHARTDDAALRGLHDALLAADPRRFRAITATTQAVDLVGGGVKVNALPESAWAVVDHRIADYSSVDAVQAHYVEVLSPVAAALNLSLDAFGRSSNSSGMSSSAGHVQLSTAFGLAINPAPISPTQGSGPWQLLSGTILSTLASSPRDDVRSKNAVVSPGLTLGGTDTKHYWNLTQHIFRYGHRAASDAYNGAHTTNEAIKAEGYLEGIGFFVRFILNADETDLFD</sequence>
<organism evidence="1 2">
    <name type="scientific">Auriscalpium vulgare</name>
    <dbReference type="NCBI Taxonomy" id="40419"/>
    <lineage>
        <taxon>Eukaryota</taxon>
        <taxon>Fungi</taxon>
        <taxon>Dikarya</taxon>
        <taxon>Basidiomycota</taxon>
        <taxon>Agaricomycotina</taxon>
        <taxon>Agaricomycetes</taxon>
        <taxon>Russulales</taxon>
        <taxon>Auriscalpiaceae</taxon>
        <taxon>Auriscalpium</taxon>
    </lineage>
</organism>
<gene>
    <name evidence="1" type="ORF">FA95DRAFT_1565526</name>
</gene>
<dbReference type="Proteomes" id="UP000814033">
    <property type="component" value="Unassembled WGS sequence"/>
</dbReference>
<keyword evidence="2" id="KW-1185">Reference proteome</keyword>
<reference evidence="1" key="1">
    <citation type="submission" date="2021-02" db="EMBL/GenBank/DDBJ databases">
        <authorList>
            <consortium name="DOE Joint Genome Institute"/>
            <person name="Ahrendt S."/>
            <person name="Looney B.P."/>
            <person name="Miyauchi S."/>
            <person name="Morin E."/>
            <person name="Drula E."/>
            <person name="Courty P.E."/>
            <person name="Chicoki N."/>
            <person name="Fauchery L."/>
            <person name="Kohler A."/>
            <person name="Kuo A."/>
            <person name="Labutti K."/>
            <person name="Pangilinan J."/>
            <person name="Lipzen A."/>
            <person name="Riley R."/>
            <person name="Andreopoulos W."/>
            <person name="He G."/>
            <person name="Johnson J."/>
            <person name="Barry K.W."/>
            <person name="Grigoriev I.V."/>
            <person name="Nagy L."/>
            <person name="Hibbett D."/>
            <person name="Henrissat B."/>
            <person name="Matheny P.B."/>
            <person name="Labbe J."/>
            <person name="Martin F."/>
        </authorList>
    </citation>
    <scope>NUCLEOTIDE SEQUENCE</scope>
    <source>
        <strain evidence="1">FP105234-sp</strain>
    </source>
</reference>
<protein>
    <submittedName>
        <fullName evidence="1">Carboxypeptidase S</fullName>
    </submittedName>
</protein>
<keyword evidence="1" id="KW-0645">Protease</keyword>
<proteinExistence type="predicted"/>
<evidence type="ECO:0000313" key="1">
    <source>
        <dbReference type="EMBL" id="KAI0041286.1"/>
    </source>
</evidence>
<evidence type="ECO:0000313" key="2">
    <source>
        <dbReference type="Proteomes" id="UP000814033"/>
    </source>
</evidence>